<dbReference type="EMBL" id="CP028902">
    <property type="protein sequence ID" value="AWB06587.1"/>
    <property type="molecule type" value="Genomic_DNA"/>
</dbReference>
<geneLocation type="plasmid" evidence="1 2">
    <name>pYZ1</name>
</geneLocation>
<evidence type="ECO:0000313" key="2">
    <source>
        <dbReference type="Proteomes" id="UP000077405"/>
    </source>
</evidence>
<sequence length="83" mass="9075">MTPLLQSIEGRCPRGADALREQLRWMNAERRWHPTVHGASPDQFPPAFTPPSHVSLPQGATLTRLTRACAAGGTAAIEERMIS</sequence>
<dbReference type="AlphaFoldDB" id="A0A2R4VQ94"/>
<name>A0A2R4VQ94_9PROT</name>
<dbReference type="OrthoDB" id="7307712at2"/>
<proteinExistence type="predicted"/>
<reference evidence="1 2" key="1">
    <citation type="submission" date="2018-04" db="EMBL/GenBank/DDBJ databases">
        <title>Complete genome sequence of the nitrogen-fixing bacterium Azospirillum humicireducens type strain SgZ-5.</title>
        <authorList>
            <person name="Yu Z."/>
        </authorList>
    </citation>
    <scope>NUCLEOTIDE SEQUENCE [LARGE SCALE GENOMIC DNA]</scope>
    <source>
        <strain evidence="1 2">SgZ-5</strain>
        <plasmid evidence="1 2">pYZ1</plasmid>
    </source>
</reference>
<organism evidence="1 2">
    <name type="scientific">Azospirillum humicireducens</name>
    <dbReference type="NCBI Taxonomy" id="1226968"/>
    <lineage>
        <taxon>Bacteria</taxon>
        <taxon>Pseudomonadati</taxon>
        <taxon>Pseudomonadota</taxon>
        <taxon>Alphaproteobacteria</taxon>
        <taxon>Rhodospirillales</taxon>
        <taxon>Azospirillaceae</taxon>
        <taxon>Azospirillum</taxon>
    </lineage>
</organism>
<dbReference type="RefSeq" id="WP_108546897.1">
    <property type="nucleotide sequence ID" value="NZ_CP028902.1"/>
</dbReference>
<protein>
    <submittedName>
        <fullName evidence="1">Uncharacterized protein</fullName>
    </submittedName>
</protein>
<keyword evidence="1" id="KW-0614">Plasmid</keyword>
<dbReference type="KEGG" id="ahu:A6A40_16000"/>
<keyword evidence="2" id="KW-1185">Reference proteome</keyword>
<evidence type="ECO:0000313" key="1">
    <source>
        <dbReference type="EMBL" id="AWB06587.1"/>
    </source>
</evidence>
<dbReference type="Proteomes" id="UP000077405">
    <property type="component" value="Plasmid pYZ1"/>
</dbReference>
<gene>
    <name evidence="1" type="ORF">A6A40_16000</name>
</gene>
<accession>A0A2R4VQ94</accession>